<dbReference type="InterPro" id="IPR013094">
    <property type="entry name" value="AB_hydrolase_3"/>
</dbReference>
<proteinExistence type="predicted"/>
<keyword evidence="1" id="KW-0378">Hydrolase</keyword>
<dbReference type="PANTHER" id="PTHR48081:SF31">
    <property type="entry name" value="STERYL ACETYL HYDROLASE MUG81-RELATED"/>
    <property type="match status" value="1"/>
</dbReference>
<dbReference type="AlphaFoldDB" id="A0AAJ0CXB9"/>
<evidence type="ECO:0000259" key="3">
    <source>
        <dbReference type="Pfam" id="PF07859"/>
    </source>
</evidence>
<organism evidence="4 5">
    <name type="scientific">Conoideocrella luteorostrata</name>
    <dbReference type="NCBI Taxonomy" id="1105319"/>
    <lineage>
        <taxon>Eukaryota</taxon>
        <taxon>Fungi</taxon>
        <taxon>Dikarya</taxon>
        <taxon>Ascomycota</taxon>
        <taxon>Pezizomycotina</taxon>
        <taxon>Sordariomycetes</taxon>
        <taxon>Hypocreomycetidae</taxon>
        <taxon>Hypocreales</taxon>
        <taxon>Clavicipitaceae</taxon>
        <taxon>Conoideocrella</taxon>
    </lineage>
</organism>
<reference evidence="4" key="1">
    <citation type="submission" date="2023-06" db="EMBL/GenBank/DDBJ databases">
        <title>Conoideocrella luteorostrata (Hypocreales: Clavicipitaceae), a potential biocontrol fungus for elongate hemlock scale in United States Christmas tree production areas.</title>
        <authorList>
            <person name="Barrett H."/>
            <person name="Lovett B."/>
            <person name="Macias A.M."/>
            <person name="Stajich J.E."/>
            <person name="Kasson M.T."/>
        </authorList>
    </citation>
    <scope>NUCLEOTIDE SEQUENCE</scope>
    <source>
        <strain evidence="4">ARSEF 14590</strain>
    </source>
</reference>
<keyword evidence="2" id="KW-1133">Transmembrane helix</keyword>
<evidence type="ECO:0000313" key="5">
    <source>
        <dbReference type="Proteomes" id="UP001251528"/>
    </source>
</evidence>
<keyword evidence="2" id="KW-0472">Membrane</keyword>
<keyword evidence="5" id="KW-1185">Reference proteome</keyword>
<dbReference type="InterPro" id="IPR050300">
    <property type="entry name" value="GDXG_lipolytic_enzyme"/>
</dbReference>
<dbReference type="Pfam" id="PF07859">
    <property type="entry name" value="Abhydrolase_3"/>
    <property type="match status" value="1"/>
</dbReference>
<evidence type="ECO:0000256" key="1">
    <source>
        <dbReference type="ARBA" id="ARBA00022801"/>
    </source>
</evidence>
<feature type="transmembrane region" description="Helical" evidence="2">
    <location>
        <begin position="12"/>
        <end position="35"/>
    </location>
</feature>
<evidence type="ECO:0000313" key="4">
    <source>
        <dbReference type="EMBL" id="KAK2612699.1"/>
    </source>
</evidence>
<comment type="caution">
    <text evidence="4">The sequence shown here is derived from an EMBL/GenBank/DDBJ whole genome shotgun (WGS) entry which is preliminary data.</text>
</comment>
<dbReference type="InterPro" id="IPR029058">
    <property type="entry name" value="AB_hydrolase_fold"/>
</dbReference>
<evidence type="ECO:0000256" key="2">
    <source>
        <dbReference type="SAM" id="Phobius"/>
    </source>
</evidence>
<protein>
    <recommendedName>
        <fullName evidence="3">Alpha/beta hydrolase fold-3 domain-containing protein</fullName>
    </recommendedName>
</protein>
<dbReference type="Proteomes" id="UP001251528">
    <property type="component" value="Unassembled WGS sequence"/>
</dbReference>
<dbReference type="GO" id="GO:0016787">
    <property type="term" value="F:hydrolase activity"/>
    <property type="evidence" value="ECO:0007669"/>
    <property type="project" value="UniProtKB-KW"/>
</dbReference>
<sequence>MNPPFTWAEKFLLLIRLTFLIPWTLLYYVSTFLVISTYRGLPIRRYLTCAFLKVILLKFTSRQIQYLSAPTRKVYQKWIRRKNARAGEPEASLVRGRLSDDVEPLRDGRSALLWVGNRHAAKKFVLFFHGGGYVAPMLPGHLEWCWRSYVEAGVETGIETAVAVLEYTLCPEAQYPVQLGQAVDAFSHLLESGIQPQNLIIGGDSAGGNLAAQLIGHLCDHTPPIAPVNLQRPLAGVFLVSPWLSDKFADESFMENDHIDMLSKGLEKRHRVYYLGLLSVEHSLSTSHVRAFPVDGDLSYLKNMSRVVKEMYVTAGNEEVFRDQVVRYGSEVSQANPSLKVRLDIQKDMAHDFILLEGQDRVNGPCIREMKMWAKMVITEA</sequence>
<dbReference type="SUPFAM" id="SSF53474">
    <property type="entry name" value="alpha/beta-Hydrolases"/>
    <property type="match status" value="1"/>
</dbReference>
<name>A0AAJ0CXB9_9HYPO</name>
<accession>A0AAJ0CXB9</accession>
<dbReference type="EMBL" id="JASWJB010000013">
    <property type="protein sequence ID" value="KAK2612699.1"/>
    <property type="molecule type" value="Genomic_DNA"/>
</dbReference>
<feature type="domain" description="Alpha/beta hydrolase fold-3" evidence="3">
    <location>
        <begin position="125"/>
        <end position="354"/>
    </location>
</feature>
<gene>
    <name evidence="4" type="ORF">QQS21_001316</name>
</gene>
<dbReference type="Gene3D" id="3.40.50.1820">
    <property type="entry name" value="alpha/beta hydrolase"/>
    <property type="match status" value="1"/>
</dbReference>
<dbReference type="PANTHER" id="PTHR48081">
    <property type="entry name" value="AB HYDROLASE SUPERFAMILY PROTEIN C4A8.06C"/>
    <property type="match status" value="1"/>
</dbReference>
<keyword evidence="2" id="KW-0812">Transmembrane</keyword>